<dbReference type="EnsemblPlants" id="Kaladp0395s0031.1.v1.1">
    <property type="protein sequence ID" value="Kaladp0395s0031.1.v1.1"/>
    <property type="gene ID" value="Kaladp0395s0031.v1.1"/>
</dbReference>
<keyword evidence="1" id="KW-0479">Metal-binding</keyword>
<keyword evidence="2" id="KW-0175">Coiled coil</keyword>
<dbReference type="InterPro" id="IPR001841">
    <property type="entry name" value="Znf_RING"/>
</dbReference>
<evidence type="ECO:0000313" key="5">
    <source>
        <dbReference type="Proteomes" id="UP000594263"/>
    </source>
</evidence>
<evidence type="ECO:0000256" key="1">
    <source>
        <dbReference type="PROSITE-ProRule" id="PRU00175"/>
    </source>
</evidence>
<reference evidence="4" key="1">
    <citation type="submission" date="2021-01" db="UniProtKB">
        <authorList>
            <consortium name="EnsemblPlants"/>
        </authorList>
    </citation>
    <scope>IDENTIFICATION</scope>
</reference>
<feature type="coiled-coil region" evidence="2">
    <location>
        <begin position="644"/>
        <end position="707"/>
    </location>
</feature>
<evidence type="ECO:0000313" key="4">
    <source>
        <dbReference type="EnsemblPlants" id="Kaladp0395s0031.1.v1.1"/>
    </source>
</evidence>
<evidence type="ECO:0000256" key="2">
    <source>
        <dbReference type="SAM" id="Coils"/>
    </source>
</evidence>
<dbReference type="Gramene" id="Kaladp0395s0031.1.v1.1">
    <property type="protein sequence ID" value="Kaladp0395s0031.1.v1.1"/>
    <property type="gene ID" value="Kaladp0395s0031.v1.1"/>
</dbReference>
<feature type="domain" description="RING-type" evidence="3">
    <location>
        <begin position="760"/>
        <end position="800"/>
    </location>
</feature>
<dbReference type="PANTHER" id="PTHR46405:SF9">
    <property type="entry name" value="E3 UBIQUITIN-PROTEIN LIGASE RF298"/>
    <property type="match status" value="1"/>
</dbReference>
<feature type="coiled-coil region" evidence="2">
    <location>
        <begin position="507"/>
        <end position="580"/>
    </location>
</feature>
<evidence type="ECO:0000259" key="3">
    <source>
        <dbReference type="PROSITE" id="PS50089"/>
    </source>
</evidence>
<accession>A0A7N0VA66</accession>
<dbReference type="InterPro" id="IPR046527">
    <property type="entry name" value="PIR2-like_helical"/>
</dbReference>
<dbReference type="SUPFAM" id="SSF57850">
    <property type="entry name" value="RING/U-box"/>
    <property type="match status" value="1"/>
</dbReference>
<dbReference type="CDD" id="cd23128">
    <property type="entry name" value="RING-HC_MIP1-like"/>
    <property type="match status" value="1"/>
</dbReference>
<keyword evidence="5" id="KW-1185">Reference proteome</keyword>
<dbReference type="PANTHER" id="PTHR46405">
    <property type="entry name" value="OS05G0141500 PROTEIN"/>
    <property type="match status" value="1"/>
</dbReference>
<proteinExistence type="predicted"/>
<dbReference type="GO" id="GO:0008270">
    <property type="term" value="F:zinc ion binding"/>
    <property type="evidence" value="ECO:0007669"/>
    <property type="project" value="UniProtKB-KW"/>
</dbReference>
<dbReference type="Pfam" id="PF20235">
    <property type="entry name" value="PIR2-like_helical"/>
    <property type="match status" value="1"/>
</dbReference>
<dbReference type="Pfam" id="PF13920">
    <property type="entry name" value="zf-C3HC4_3"/>
    <property type="match status" value="1"/>
</dbReference>
<protein>
    <recommendedName>
        <fullName evidence="3">RING-type domain-containing protein</fullName>
    </recommendedName>
</protein>
<dbReference type="PROSITE" id="PS50089">
    <property type="entry name" value="ZF_RING_2"/>
    <property type="match status" value="1"/>
</dbReference>
<dbReference type="AlphaFoldDB" id="A0A7N0VA66"/>
<sequence length="814" mass="91541">MYFLPSLIMASMVAKSGGGDCFQAEVSSVSDKANRNKRKFRADISQCDSTNVDSFLENNFPHQLLAEEPDGIPSNCVHGVCKVCGHCEPVSLELELGIPGTAKKESSLYIPETTDWDESAESELQELVLKVMDATFKSAIKKIVDCGYSENVATKALMRPGLCYGSKDTLSNIIDNSLAFLQTSQDLDRSIKYCFKDLSELENYLLAEFVCVLQTVKPIFSPGEALWYLLVFDIDVSHACFVISGQYKLIEEGHTKESFPKSPKNQLSSHNNRFDLNLPAPSMDSESELPISLVIPKLKEPEALAVPDRKDMKKAEMQFSVKAVDQSVSTAGTHKKLVTERQLCGISRPYSVGTFKNDSSLDKKRPYADKTLRKRGPKGAHKTGKMFGVSSHRRTTFSRLPLPAVSRSAISCATEERHSFVGMKREPTQAPVASQYEINNCNYNGRPTEDIKVRPGTQDVNAEIIFRLTKRSQVRKDDLKEWTEWANTKVLQATQRLLKHKPELNILRQEKVEMAKLEQEKQSLKENTAKKLSELENAMYKASEKVKAANSAYKGLEAENAALRQELEVAQSQAAKYDANRQLAIKRDRERLTSTQSCLKQRDSFQLELDAEKHKHAQTQQELRQATVILSRFEAKWEKESKANEELLLQAASIREEIEQVKASGKSKEEAINLKAESTLQKYKDDMQELEREISKLRLKLDSSKIAALRRGIGEGHVTATTGMKKSFHHQKPQNSIISKNSLGSQKINGGSFAKRHRECVMCLEEEMSVVFLPCAHQVLCAKCNEQHEKKGMKDCPSCRSAIVRRIAVRYVMP</sequence>
<dbReference type="InterPro" id="IPR046934">
    <property type="entry name" value="PIR2-like"/>
</dbReference>
<dbReference type="Proteomes" id="UP000594263">
    <property type="component" value="Unplaced"/>
</dbReference>
<keyword evidence="1" id="KW-0862">Zinc</keyword>
<dbReference type="InterPro" id="IPR013083">
    <property type="entry name" value="Znf_RING/FYVE/PHD"/>
</dbReference>
<name>A0A7N0VA66_KALFE</name>
<keyword evidence="1" id="KW-0863">Zinc-finger</keyword>
<dbReference type="Gene3D" id="3.30.40.10">
    <property type="entry name" value="Zinc/RING finger domain, C3HC4 (zinc finger)"/>
    <property type="match status" value="1"/>
</dbReference>
<organism evidence="4 5">
    <name type="scientific">Kalanchoe fedtschenkoi</name>
    <name type="common">Lavender scallops</name>
    <name type="synonym">South American air plant</name>
    <dbReference type="NCBI Taxonomy" id="63787"/>
    <lineage>
        <taxon>Eukaryota</taxon>
        <taxon>Viridiplantae</taxon>
        <taxon>Streptophyta</taxon>
        <taxon>Embryophyta</taxon>
        <taxon>Tracheophyta</taxon>
        <taxon>Spermatophyta</taxon>
        <taxon>Magnoliopsida</taxon>
        <taxon>eudicotyledons</taxon>
        <taxon>Gunneridae</taxon>
        <taxon>Pentapetalae</taxon>
        <taxon>Saxifragales</taxon>
        <taxon>Crassulaceae</taxon>
        <taxon>Kalanchoe</taxon>
    </lineage>
</organism>